<evidence type="ECO:0008006" key="4">
    <source>
        <dbReference type="Google" id="ProtNLM"/>
    </source>
</evidence>
<protein>
    <recommendedName>
        <fullName evidence="4">Type 4 fimbrial biogenesis protein PilX N-terminal domain-containing protein</fullName>
    </recommendedName>
</protein>
<organism evidence="2 3">
    <name type="scientific">Cellulomonas flavigena (strain ATCC 482 / DSM 20109 / BCRC 11376 / JCM 18109 / NBRC 3775 / NCIMB 8073 / NRS 134)</name>
    <dbReference type="NCBI Taxonomy" id="446466"/>
    <lineage>
        <taxon>Bacteria</taxon>
        <taxon>Bacillati</taxon>
        <taxon>Actinomycetota</taxon>
        <taxon>Actinomycetes</taxon>
        <taxon>Micrococcales</taxon>
        <taxon>Cellulomonadaceae</taxon>
        <taxon>Cellulomonas</taxon>
    </lineage>
</organism>
<keyword evidence="3" id="KW-1185">Reference proteome</keyword>
<evidence type="ECO:0000313" key="2">
    <source>
        <dbReference type="EMBL" id="ADG74725.1"/>
    </source>
</evidence>
<evidence type="ECO:0000313" key="3">
    <source>
        <dbReference type="Proteomes" id="UP000000849"/>
    </source>
</evidence>
<dbReference type="HOGENOM" id="CLU_531790_0_0_11"/>
<dbReference type="KEGG" id="cfl:Cfla_1828"/>
<dbReference type="Proteomes" id="UP000000849">
    <property type="component" value="Chromosome"/>
</dbReference>
<keyword evidence="1" id="KW-0472">Membrane</keyword>
<reference evidence="2 3" key="1">
    <citation type="journal article" date="2010" name="Stand. Genomic Sci.">
        <title>Complete genome sequence of Cellulomonas flavigena type strain (134).</title>
        <authorList>
            <person name="Abt B."/>
            <person name="Foster B."/>
            <person name="Lapidus A."/>
            <person name="Clum A."/>
            <person name="Sun H."/>
            <person name="Pukall R."/>
            <person name="Lucas S."/>
            <person name="Glavina Del Rio T."/>
            <person name="Nolan M."/>
            <person name="Tice H."/>
            <person name="Cheng J.F."/>
            <person name="Pitluck S."/>
            <person name="Liolios K."/>
            <person name="Ivanova N."/>
            <person name="Mavromatis K."/>
            <person name="Ovchinnikova G."/>
            <person name="Pati A."/>
            <person name="Goodwin L."/>
            <person name="Chen A."/>
            <person name="Palaniappan K."/>
            <person name="Land M."/>
            <person name="Hauser L."/>
            <person name="Chang Y.J."/>
            <person name="Jeffries C.D."/>
            <person name="Rohde M."/>
            <person name="Goker M."/>
            <person name="Woyke T."/>
            <person name="Bristow J."/>
            <person name="Eisen J.A."/>
            <person name="Markowitz V."/>
            <person name="Hugenholtz P."/>
            <person name="Kyrpides N.C."/>
            <person name="Klenk H.P."/>
        </authorList>
    </citation>
    <scope>NUCLEOTIDE SEQUENCE [LARGE SCALE GENOMIC DNA]</scope>
    <source>
        <strain evidence="3">ATCC 482 / DSM 20109 / BCRC 11376 / JCM 18109 / NBRC 3775 / NCIMB 8073 / NRS 134</strain>
    </source>
</reference>
<proteinExistence type="predicted"/>
<dbReference type="AlphaFoldDB" id="D5UER5"/>
<sequence length="528" mass="54614">MEAIRSLLQRGRDDRGVALVAAMGVVMLVGVLVAVAISIALSESQQTGRDRQRSSGVSLAESNVDLTLARIQSAPPAQLGSSLCGPSTSTGTVGGDAYEVQTTITYYNAAGGVIPCGSVATATVSQAKVVTRTTSGAVAGTSAARRQVETLLRLTPEFDNSLDKAIFADSSLIMSNKTVLGSSSGAPDADIYTNGDFYCRNNQEFAGSITAQGGIYLEGRCQVAVDVIAKGEVKITQSQVSVGGQVQSATSTVALDKASVGQQARAAGTVTGDTCATPGKCVGNLGAGGLTPPSPIAFPQLVWDAAAQAGWAAHGYTNVVTFPQGNFTCGWYNPPGNQELVGPDGHAKNLNGKANGVGAWLYANMYKLPGPTVVVSDCPSDKIILQGIGITLNHDLILVSRGGITFSGNSPITSVAGTGTADDPNLLYFIQPKSYYGTPKTCSAWEEGISLDNQVSVDATVNTLLYSPCAIRKANQATLVGQVYSGSTLSVDNQLDMKFKPLPIWGGLTATAGVTSYSSEVLYKRESQ</sequence>
<dbReference type="STRING" id="446466.Cfla_1828"/>
<gene>
    <name evidence="2" type="ordered locus">Cfla_1828</name>
</gene>
<feature type="transmembrane region" description="Helical" evidence="1">
    <location>
        <begin position="16"/>
        <end position="41"/>
    </location>
</feature>
<evidence type="ECO:0000256" key="1">
    <source>
        <dbReference type="SAM" id="Phobius"/>
    </source>
</evidence>
<dbReference type="EMBL" id="CP001964">
    <property type="protein sequence ID" value="ADG74725.1"/>
    <property type="molecule type" value="Genomic_DNA"/>
</dbReference>
<keyword evidence="1" id="KW-1133">Transmembrane helix</keyword>
<accession>D5UER5</accession>
<dbReference type="RefSeq" id="WP_013117059.1">
    <property type="nucleotide sequence ID" value="NC_014151.1"/>
</dbReference>
<name>D5UER5_CELFN</name>
<keyword evidence="1" id="KW-0812">Transmembrane</keyword>
<dbReference type="eggNOG" id="ENOG5034C91">
    <property type="taxonomic scope" value="Bacteria"/>
</dbReference>
<dbReference type="OrthoDB" id="5094704at2"/>